<organism evidence="1 2">
    <name type="scientific">Bursaphelenchus okinawaensis</name>
    <dbReference type="NCBI Taxonomy" id="465554"/>
    <lineage>
        <taxon>Eukaryota</taxon>
        <taxon>Metazoa</taxon>
        <taxon>Ecdysozoa</taxon>
        <taxon>Nematoda</taxon>
        <taxon>Chromadorea</taxon>
        <taxon>Rhabditida</taxon>
        <taxon>Tylenchina</taxon>
        <taxon>Tylenchomorpha</taxon>
        <taxon>Aphelenchoidea</taxon>
        <taxon>Aphelenchoididae</taxon>
        <taxon>Bursaphelenchus</taxon>
    </lineage>
</organism>
<dbReference type="AlphaFoldDB" id="A0A811KUI6"/>
<accession>A0A811KUI6</accession>
<dbReference type="Proteomes" id="UP000614601">
    <property type="component" value="Unassembled WGS sequence"/>
</dbReference>
<reference evidence="1" key="1">
    <citation type="submission" date="2020-09" db="EMBL/GenBank/DDBJ databases">
        <authorList>
            <person name="Kikuchi T."/>
        </authorList>
    </citation>
    <scope>NUCLEOTIDE SEQUENCE</scope>
    <source>
        <strain evidence="1">SH1</strain>
    </source>
</reference>
<proteinExistence type="predicted"/>
<sequence>MKFFFHHLLPEIWENVIEHVTIMEDICSLAVVNKYFYKLVKTDFRQLCYYHAVYRLKGETWAYAFINFGNRAYNAVCGNKIYYLDHAICCPFTGRFAITLLFNYGCVLPTNIDFSLNQFSVLDFRSYTTQITYLNMINRGKELLVRSPYVTLVYDLSSMKVTHILTHNALNQYYAIQTGRVVDCYTKKEFQVDVKNSLFEIFYINSYGKCKYVGVHTIDDKLVVIDSETGEKHEVCEWRDKMVVYVTSENNSVVITGSRRHAQGCQIYCLRRRSFVFDQINDERWFLFNSSSLFKPADMSFLVYDTEINNWREIKPNPSLRLERRCECYLTSDFVPMPTYTIMESFQDGIVKRVLLRFKKGVVRATTFNAEVEFIPEKHNNWQPLEDDNHPIAQFLQMNDVKPSKKASSLIGWFSQSYMIEPRIQLVDAKTGAIKEGLNSIL</sequence>
<name>A0A811KUI6_9BILA</name>
<keyword evidence="2" id="KW-1185">Reference proteome</keyword>
<comment type="caution">
    <text evidence="1">The sequence shown here is derived from an EMBL/GenBank/DDBJ whole genome shotgun (WGS) entry which is preliminary data.</text>
</comment>
<gene>
    <name evidence="1" type="ORF">BOKJ2_LOCUS8869</name>
</gene>
<evidence type="ECO:0000313" key="2">
    <source>
        <dbReference type="Proteomes" id="UP000614601"/>
    </source>
</evidence>
<protein>
    <recommendedName>
        <fullName evidence="3">F-box domain-containing protein</fullName>
    </recommendedName>
</protein>
<dbReference type="EMBL" id="CAJFCW020000004">
    <property type="protein sequence ID" value="CAG9113473.1"/>
    <property type="molecule type" value="Genomic_DNA"/>
</dbReference>
<dbReference type="Proteomes" id="UP000783686">
    <property type="component" value="Unassembled WGS sequence"/>
</dbReference>
<evidence type="ECO:0000313" key="1">
    <source>
        <dbReference type="EMBL" id="CAD5220288.1"/>
    </source>
</evidence>
<dbReference type="EMBL" id="CAJFDH010000004">
    <property type="protein sequence ID" value="CAD5220288.1"/>
    <property type="molecule type" value="Genomic_DNA"/>
</dbReference>
<evidence type="ECO:0008006" key="3">
    <source>
        <dbReference type="Google" id="ProtNLM"/>
    </source>
</evidence>